<dbReference type="Proteomes" id="UP000663699">
    <property type="component" value="Chromosome 9"/>
</dbReference>
<dbReference type="GO" id="GO:0016757">
    <property type="term" value="F:glycosyltransferase activity"/>
    <property type="evidence" value="ECO:0007669"/>
    <property type="project" value="InterPro"/>
</dbReference>
<organism evidence="1 2">
    <name type="scientific">Pneumocystis wakefieldiae</name>
    <dbReference type="NCBI Taxonomy" id="38082"/>
    <lineage>
        <taxon>Eukaryota</taxon>
        <taxon>Fungi</taxon>
        <taxon>Dikarya</taxon>
        <taxon>Ascomycota</taxon>
        <taxon>Taphrinomycotina</taxon>
        <taxon>Pneumocystomycetes</taxon>
        <taxon>Pneumocystaceae</taxon>
        <taxon>Pneumocystis</taxon>
    </lineage>
</organism>
<reference evidence="1" key="1">
    <citation type="submission" date="2020-06" db="EMBL/GenBank/DDBJ databases">
        <title>Genomes of multiple members of Pneumocystis genus reveal paths to human pathogen Pneumocystis jirovecii.</title>
        <authorList>
            <person name="Cisse O.H."/>
            <person name="Ma L."/>
            <person name="Dekker J."/>
            <person name="Khil P."/>
            <person name="Jo J."/>
            <person name="Brenchley J."/>
            <person name="Blair R."/>
            <person name="Pahar B."/>
            <person name="Chabe M."/>
            <person name="Van Rompay K.A."/>
            <person name="Keesler R."/>
            <person name="Sukura A."/>
            <person name="Hirsch V."/>
            <person name="Kutty G."/>
            <person name="Liu Y."/>
            <person name="Peng L."/>
            <person name="Chen J."/>
            <person name="Song J."/>
            <person name="Weissenbacher-Lang C."/>
            <person name="Xu J."/>
            <person name="Upham N.S."/>
            <person name="Stajich J.E."/>
            <person name="Cuomo C.A."/>
            <person name="Cushion M.T."/>
            <person name="Kovacs J.A."/>
        </authorList>
    </citation>
    <scope>NUCLEOTIDE SEQUENCE</scope>
    <source>
        <strain evidence="1">2A</strain>
    </source>
</reference>
<evidence type="ECO:0008006" key="3">
    <source>
        <dbReference type="Google" id="ProtNLM"/>
    </source>
</evidence>
<dbReference type="InterPro" id="IPR050587">
    <property type="entry name" value="GNT1/Glycosyltrans_8"/>
</dbReference>
<dbReference type="InterPro" id="IPR029044">
    <property type="entry name" value="Nucleotide-diphossugar_trans"/>
</dbReference>
<accession>A0A899FZA8</accession>
<proteinExistence type="predicted"/>
<dbReference type="PANTHER" id="PTHR11183">
    <property type="entry name" value="GLYCOGENIN SUBFAMILY MEMBER"/>
    <property type="match status" value="1"/>
</dbReference>
<dbReference type="Gene3D" id="3.90.550.10">
    <property type="entry name" value="Spore Coat Polysaccharide Biosynthesis Protein SpsA, Chain A"/>
    <property type="match status" value="1"/>
</dbReference>
<dbReference type="SUPFAM" id="SSF53448">
    <property type="entry name" value="Nucleotide-diphospho-sugar transferases"/>
    <property type="match status" value="1"/>
</dbReference>
<evidence type="ECO:0000313" key="1">
    <source>
        <dbReference type="EMBL" id="QSL65903.1"/>
    </source>
</evidence>
<dbReference type="InterPro" id="IPR002495">
    <property type="entry name" value="Glyco_trans_8"/>
</dbReference>
<sequence length="332" mass="39046">MQMKPKMSSYEFLDTCVFAYSLIETVYFFYQANMTDTCSKRTWVTLLSDVGEENGYLTGILTLNYTLIKVKTRYPLLVIYTSKCHDSALSVLQKSGIKIKYVEMLQPSMTLDYGVDTKRFNECFNKLRVFELYEYERVVFIDSDMIFMKNADELFDIPLDRGSIASAHACVCNPRKRPHYPKEWVPSNCAYTAQQDMHSGSLIPCTFGIKMLNSGLIVLNPNPEEFGIIFDHVMNCEKYPQSIFNFAEQSLLSRLYEEKWMPLPYIYNALKTLRTVHEKLWDDNDVKIVHYILNKPWHDKSDNLDSQDPTHAWWWEFQKERLEKETDSIIYK</sequence>
<dbReference type="EMBL" id="CP054540">
    <property type="protein sequence ID" value="QSL65903.1"/>
    <property type="molecule type" value="Genomic_DNA"/>
</dbReference>
<name>A0A899FZA8_9ASCO</name>
<keyword evidence="2" id="KW-1185">Reference proteome</keyword>
<dbReference type="Pfam" id="PF01501">
    <property type="entry name" value="Glyco_transf_8"/>
    <property type="match status" value="1"/>
</dbReference>
<evidence type="ECO:0000313" key="2">
    <source>
        <dbReference type="Proteomes" id="UP000663699"/>
    </source>
</evidence>
<gene>
    <name evidence="1" type="ORF">MERGE_003040</name>
</gene>
<dbReference type="AlphaFoldDB" id="A0A899FZA8"/>
<dbReference type="OrthoDB" id="2014201at2759"/>
<protein>
    <recommendedName>
        <fullName evidence="3">Glycosyl transferase family 8 protein</fullName>
    </recommendedName>
</protein>